<dbReference type="Proteomes" id="UP000025227">
    <property type="component" value="Unplaced"/>
</dbReference>
<keyword evidence="2" id="KW-1185">Reference proteome</keyword>
<dbReference type="AlphaFoldDB" id="A0A7I4Z0B8"/>
<feature type="region of interest" description="Disordered" evidence="1">
    <location>
        <begin position="1"/>
        <end position="27"/>
    </location>
</feature>
<dbReference type="OrthoDB" id="5836615at2759"/>
<evidence type="ECO:0000256" key="1">
    <source>
        <dbReference type="SAM" id="MobiDB-lite"/>
    </source>
</evidence>
<reference evidence="3" key="1">
    <citation type="submission" date="2020-12" db="UniProtKB">
        <authorList>
            <consortium name="WormBaseParasite"/>
        </authorList>
    </citation>
    <scope>IDENTIFICATION</scope>
    <source>
        <strain evidence="3">MHco3</strain>
    </source>
</reference>
<accession>A0A7I4Z0B8</accession>
<dbReference type="WBParaSite" id="HCON_00155600-00001">
    <property type="protein sequence ID" value="HCON_00155600-00001"/>
    <property type="gene ID" value="HCON_00155600"/>
</dbReference>
<organism evidence="2 3">
    <name type="scientific">Haemonchus contortus</name>
    <name type="common">Barber pole worm</name>
    <dbReference type="NCBI Taxonomy" id="6289"/>
    <lineage>
        <taxon>Eukaryota</taxon>
        <taxon>Metazoa</taxon>
        <taxon>Ecdysozoa</taxon>
        <taxon>Nematoda</taxon>
        <taxon>Chromadorea</taxon>
        <taxon>Rhabditida</taxon>
        <taxon>Rhabditina</taxon>
        <taxon>Rhabditomorpha</taxon>
        <taxon>Strongyloidea</taxon>
        <taxon>Trichostrongylidae</taxon>
        <taxon>Haemonchus</taxon>
    </lineage>
</organism>
<feature type="compositionally biased region" description="Basic and acidic residues" evidence="1">
    <location>
        <begin position="1"/>
        <end position="16"/>
    </location>
</feature>
<proteinExistence type="predicted"/>
<feature type="compositionally biased region" description="Acidic residues" evidence="1">
    <location>
        <begin position="17"/>
        <end position="27"/>
    </location>
</feature>
<protein>
    <submittedName>
        <fullName evidence="3">Breast cancer metastasis-suppressor 1-like protein</fullName>
    </submittedName>
</protein>
<evidence type="ECO:0000313" key="2">
    <source>
        <dbReference type="Proteomes" id="UP000025227"/>
    </source>
</evidence>
<name>A0A7I4Z0B8_HAECO</name>
<evidence type="ECO:0000313" key="3">
    <source>
        <dbReference type="WBParaSite" id="HCON_00155600-00001"/>
    </source>
</evidence>
<sequence length="231" mass="27285">MTEDDRHDSDGDREMSDSDSESELDPLEYEKRRDVVLRQIVLSESQFNKLKICLRDAKIRQLMKRRQDVINQTDPEFLVKHRELLEEFDARNRLTEAIRTLELDSLERRTVGLKKIAETNQNDNKIIAQEKLREKILDEIRSERERQLQERIVKAYLLDDRFDVKIEPPNGTYRPPPSKRPRYRMPVVYHKLTEDQIEADIRSVDLAILISELKEEAAKETDTSSALLPRS</sequence>
<dbReference type="OMA" id="SMISHSE"/>